<reference evidence="2" key="1">
    <citation type="submission" date="2018-12" db="EMBL/GenBank/DDBJ databases">
        <title>Tengunoibacter tsumagoiensis gen. nov., sp. nov., Dictyobacter kobayashii sp. nov., D. alpinus sp. nov., and D. joshuensis sp. nov. and description of Dictyobacteraceae fam. nov. within the order Ktedonobacterales isolated from Tengu-no-mugimeshi.</title>
        <authorList>
            <person name="Wang C.M."/>
            <person name="Zheng Y."/>
            <person name="Sakai Y."/>
            <person name="Toyoda A."/>
            <person name="Minakuchi Y."/>
            <person name="Abe K."/>
            <person name="Yokota A."/>
            <person name="Yabe S."/>
        </authorList>
    </citation>
    <scope>NUCLEOTIDE SEQUENCE [LARGE SCALE GENOMIC DNA]</scope>
    <source>
        <strain evidence="2">S-27</strain>
    </source>
</reference>
<accession>A0A401ZSI8</accession>
<gene>
    <name evidence="1" type="ORF">KDAU_70730</name>
</gene>
<sequence>MKTVYLLFYHKKEGMFTMDEGPGSPFQPCSKRCVSSDTIKSEMYRSGMSESLCSVADLSREEYALRM</sequence>
<name>A0A401ZSI8_9CHLR</name>
<organism evidence="1 2">
    <name type="scientific">Dictyobacter aurantiacus</name>
    <dbReference type="NCBI Taxonomy" id="1936993"/>
    <lineage>
        <taxon>Bacteria</taxon>
        <taxon>Bacillati</taxon>
        <taxon>Chloroflexota</taxon>
        <taxon>Ktedonobacteria</taxon>
        <taxon>Ktedonobacterales</taxon>
        <taxon>Dictyobacteraceae</taxon>
        <taxon>Dictyobacter</taxon>
    </lineage>
</organism>
<dbReference type="Proteomes" id="UP000287224">
    <property type="component" value="Unassembled WGS sequence"/>
</dbReference>
<dbReference type="EMBL" id="BIFQ01000002">
    <property type="protein sequence ID" value="GCE09744.1"/>
    <property type="molecule type" value="Genomic_DNA"/>
</dbReference>
<evidence type="ECO:0000313" key="1">
    <source>
        <dbReference type="EMBL" id="GCE09744.1"/>
    </source>
</evidence>
<comment type="caution">
    <text evidence="1">The sequence shown here is derived from an EMBL/GenBank/DDBJ whole genome shotgun (WGS) entry which is preliminary data.</text>
</comment>
<proteinExistence type="predicted"/>
<evidence type="ECO:0000313" key="2">
    <source>
        <dbReference type="Proteomes" id="UP000287224"/>
    </source>
</evidence>
<keyword evidence="2" id="KW-1185">Reference proteome</keyword>
<protein>
    <submittedName>
        <fullName evidence="1">Uncharacterized protein</fullName>
    </submittedName>
</protein>
<dbReference type="AlphaFoldDB" id="A0A401ZSI8"/>